<feature type="transmembrane region" description="Helical" evidence="1">
    <location>
        <begin position="298"/>
        <end position="316"/>
    </location>
</feature>
<keyword evidence="1" id="KW-1133">Transmembrane helix</keyword>
<feature type="transmembrane region" description="Helical" evidence="1">
    <location>
        <begin position="190"/>
        <end position="209"/>
    </location>
</feature>
<organism evidence="2 3">
    <name type="scientific">Paraburkholderia caffeinitolerans</name>
    <dbReference type="NCBI Taxonomy" id="1723730"/>
    <lineage>
        <taxon>Bacteria</taxon>
        <taxon>Pseudomonadati</taxon>
        <taxon>Pseudomonadota</taxon>
        <taxon>Betaproteobacteria</taxon>
        <taxon>Burkholderiales</taxon>
        <taxon>Burkholderiaceae</taxon>
        <taxon>Paraburkholderia</taxon>
    </lineage>
</organism>
<accession>A0A6J5G9C4</accession>
<proteinExistence type="predicted"/>
<feature type="transmembrane region" description="Helical" evidence="1">
    <location>
        <begin position="44"/>
        <end position="64"/>
    </location>
</feature>
<dbReference type="Proteomes" id="UP000494119">
    <property type="component" value="Unassembled WGS sequence"/>
</dbReference>
<reference evidence="2 3" key="1">
    <citation type="submission" date="2020-04" db="EMBL/GenBank/DDBJ databases">
        <authorList>
            <person name="De Canck E."/>
        </authorList>
    </citation>
    <scope>NUCLEOTIDE SEQUENCE [LARGE SCALE GENOMIC DNA]</scope>
    <source>
        <strain evidence="2 3">LMG 28688</strain>
    </source>
</reference>
<evidence type="ECO:0008006" key="4">
    <source>
        <dbReference type="Google" id="ProtNLM"/>
    </source>
</evidence>
<gene>
    <name evidence="2" type="ORF">LMG28688_04204</name>
</gene>
<keyword evidence="1" id="KW-0472">Membrane</keyword>
<dbReference type="AlphaFoldDB" id="A0A6J5G9C4"/>
<feature type="transmembrane region" description="Helical" evidence="1">
    <location>
        <begin position="162"/>
        <end position="184"/>
    </location>
</feature>
<feature type="transmembrane region" description="Helical" evidence="1">
    <location>
        <begin position="216"/>
        <end position="234"/>
    </location>
</feature>
<dbReference type="EMBL" id="CADIKL010000022">
    <property type="protein sequence ID" value="CAB3795957.1"/>
    <property type="molecule type" value="Genomic_DNA"/>
</dbReference>
<feature type="transmembrane region" description="Helical" evidence="1">
    <location>
        <begin position="102"/>
        <end position="127"/>
    </location>
</feature>
<evidence type="ECO:0000313" key="2">
    <source>
        <dbReference type="EMBL" id="CAB3795957.1"/>
    </source>
</evidence>
<keyword evidence="1" id="KW-0812">Transmembrane</keyword>
<name>A0A6J5G9C4_9BURK</name>
<keyword evidence="3" id="KW-1185">Reference proteome</keyword>
<evidence type="ECO:0000256" key="1">
    <source>
        <dbReference type="SAM" id="Phobius"/>
    </source>
</evidence>
<protein>
    <recommendedName>
        <fullName evidence="4">Major facilitator superfamily (MFS) profile domain-containing protein</fullName>
    </recommendedName>
</protein>
<evidence type="ECO:0000313" key="3">
    <source>
        <dbReference type="Proteomes" id="UP000494119"/>
    </source>
</evidence>
<sequence>MTPRVSRSVTPKARNALAAAWVWCAVTGGASALAASVMLGAMHFGANAAAFAGGAAALFAMTLLPAALTRRFVSRATVPMATSLVLAMSAMAAAAVRARAGFLPIGIPVALTLAGLAMFAAAWPSLLTRCTESMRPRRQIHRIAFQCAQRDFTTALRGSADLLIPALLAGLSSGVLARFQFFAVCGTGPFSLVQLAISLGAVVSLGLLAERIDHRYALLALFALRGALLAALTLDALAPWAVFAAPAFTVLDALTLPTLLRIGRAAQAGCPGFAHHAGMLAGAALATTSWGFGPGFHALFFAGATLNLVCACTLAARCHKRLLHVHTPHSTLQYLSTQYSSTQYSSSYAAHALASGGGIDIR</sequence>
<feature type="transmembrane region" description="Helical" evidence="1">
    <location>
        <begin position="76"/>
        <end position="96"/>
    </location>
</feature>